<dbReference type="AlphaFoldDB" id="A0A819P265"/>
<evidence type="ECO:0000313" key="2">
    <source>
        <dbReference type="EMBL" id="CAF4006018.1"/>
    </source>
</evidence>
<dbReference type="Proteomes" id="UP000663844">
    <property type="component" value="Unassembled WGS sequence"/>
</dbReference>
<organism evidence="2 3">
    <name type="scientific">Adineta steineri</name>
    <dbReference type="NCBI Taxonomy" id="433720"/>
    <lineage>
        <taxon>Eukaryota</taxon>
        <taxon>Metazoa</taxon>
        <taxon>Spiralia</taxon>
        <taxon>Gnathifera</taxon>
        <taxon>Rotifera</taxon>
        <taxon>Eurotatoria</taxon>
        <taxon>Bdelloidea</taxon>
        <taxon>Adinetida</taxon>
        <taxon>Adinetidae</taxon>
        <taxon>Adineta</taxon>
    </lineage>
</organism>
<evidence type="ECO:0000313" key="3">
    <source>
        <dbReference type="Proteomes" id="UP000663844"/>
    </source>
</evidence>
<reference evidence="2" key="1">
    <citation type="submission" date="2021-02" db="EMBL/GenBank/DDBJ databases">
        <authorList>
            <person name="Nowell W R."/>
        </authorList>
    </citation>
    <scope>NUCLEOTIDE SEQUENCE</scope>
</reference>
<evidence type="ECO:0000313" key="1">
    <source>
        <dbReference type="EMBL" id="CAF1278552.1"/>
    </source>
</evidence>
<sequence>MIVIIIIRPTSFDSVDLELDSVISINEKYSGSEQSFQKWLISHQVDQQPAIVYQFSSIFPLQSRQIICILSKRNLNAARLTGDTLIADSNEEKTIITEIFQ</sequence>
<comment type="caution">
    <text evidence="2">The sequence shown here is derived from an EMBL/GenBank/DDBJ whole genome shotgun (WGS) entry which is preliminary data.</text>
</comment>
<protein>
    <submittedName>
        <fullName evidence="2">Uncharacterized protein</fullName>
    </submittedName>
</protein>
<dbReference type="SUPFAM" id="SSF74853">
    <property type="entry name" value="Lamin A/C globular tail domain"/>
    <property type="match status" value="1"/>
</dbReference>
<dbReference type="Proteomes" id="UP000663845">
    <property type="component" value="Unassembled WGS sequence"/>
</dbReference>
<dbReference type="InterPro" id="IPR036415">
    <property type="entry name" value="Lamin_tail_dom_sf"/>
</dbReference>
<dbReference type="EMBL" id="CAJOAZ010003410">
    <property type="protein sequence ID" value="CAF4006018.1"/>
    <property type="molecule type" value="Genomic_DNA"/>
</dbReference>
<accession>A0A819P265</accession>
<dbReference type="EMBL" id="CAJNOG010000515">
    <property type="protein sequence ID" value="CAF1278552.1"/>
    <property type="molecule type" value="Genomic_DNA"/>
</dbReference>
<proteinExistence type="predicted"/>
<gene>
    <name evidence="1" type="ORF">JYZ213_LOCUS31099</name>
    <name evidence="2" type="ORF">OXD698_LOCUS29808</name>
</gene>
<name>A0A819P265_9BILA</name>